<keyword evidence="1" id="KW-0472">Membrane</keyword>
<organism evidence="2 3">
    <name type="scientific">Bursaphelenchus xylophilus</name>
    <name type="common">Pinewood nematode worm</name>
    <name type="synonym">Aphelenchoides xylophilus</name>
    <dbReference type="NCBI Taxonomy" id="6326"/>
    <lineage>
        <taxon>Eukaryota</taxon>
        <taxon>Metazoa</taxon>
        <taxon>Ecdysozoa</taxon>
        <taxon>Nematoda</taxon>
        <taxon>Chromadorea</taxon>
        <taxon>Rhabditida</taxon>
        <taxon>Tylenchina</taxon>
        <taxon>Tylenchomorpha</taxon>
        <taxon>Aphelenchoidea</taxon>
        <taxon>Aphelenchoididae</taxon>
        <taxon>Bursaphelenchus</taxon>
    </lineage>
</organism>
<feature type="transmembrane region" description="Helical" evidence="1">
    <location>
        <begin position="40"/>
        <end position="65"/>
    </location>
</feature>
<proteinExistence type="predicted"/>
<dbReference type="EMBL" id="CAJFDI010000006">
    <property type="protein sequence ID" value="CAD5233562.1"/>
    <property type="molecule type" value="Genomic_DNA"/>
</dbReference>
<dbReference type="Proteomes" id="UP000659654">
    <property type="component" value="Unassembled WGS sequence"/>
</dbReference>
<keyword evidence="3" id="KW-1185">Reference proteome</keyword>
<keyword evidence="1" id="KW-1133">Transmembrane helix</keyword>
<dbReference type="Proteomes" id="UP000582659">
    <property type="component" value="Unassembled WGS sequence"/>
</dbReference>
<evidence type="ECO:0000313" key="3">
    <source>
        <dbReference type="Proteomes" id="UP000659654"/>
    </source>
</evidence>
<feature type="transmembrane region" description="Helical" evidence="1">
    <location>
        <begin position="85"/>
        <end position="104"/>
    </location>
</feature>
<dbReference type="AlphaFoldDB" id="A0A7I8X4X6"/>
<feature type="transmembrane region" description="Helical" evidence="1">
    <location>
        <begin position="125"/>
        <end position="142"/>
    </location>
</feature>
<feature type="transmembrane region" description="Helical" evidence="1">
    <location>
        <begin position="154"/>
        <end position="173"/>
    </location>
</feature>
<name>A0A7I8X4X6_BURXY</name>
<evidence type="ECO:0000313" key="2">
    <source>
        <dbReference type="EMBL" id="CAD5233562.1"/>
    </source>
</evidence>
<comment type="caution">
    <text evidence="2">The sequence shown here is derived from an EMBL/GenBank/DDBJ whole genome shotgun (WGS) entry which is preliminary data.</text>
</comment>
<evidence type="ECO:0000256" key="1">
    <source>
        <dbReference type="SAM" id="Phobius"/>
    </source>
</evidence>
<reference evidence="2" key="1">
    <citation type="submission" date="2020-09" db="EMBL/GenBank/DDBJ databases">
        <authorList>
            <person name="Kikuchi T."/>
        </authorList>
    </citation>
    <scope>NUCLEOTIDE SEQUENCE</scope>
    <source>
        <strain evidence="2">Ka4C1</strain>
    </source>
</reference>
<keyword evidence="1" id="KW-0812">Transmembrane</keyword>
<sequence length="194" mass="22394">MTTPNHFPAEFKVKAYKVPNEAMGGSATVNAPPIRFDRHYFLSIGSHLKVCQILLNLISLFVIFACYPNSFNESCLWRLYSSNQLFIIVCVNGFFFVLTTLLWLANAFSFPDAYYQFNFHILERLHALFAMAMYVLAIGILVCTNTRHHFSSVWLVDLAALFITLLVYALDYWRRRKDDGIPRHQQSSGRRILA</sequence>
<dbReference type="EMBL" id="CAJFCV020000006">
    <property type="protein sequence ID" value="CAG9128830.1"/>
    <property type="molecule type" value="Genomic_DNA"/>
</dbReference>
<gene>
    <name evidence="2" type="ORF">BXYJ_LOCUS13653</name>
</gene>
<dbReference type="OrthoDB" id="5825840at2759"/>
<accession>A0A7I8X4X6</accession>
<protein>
    <submittedName>
        <fullName evidence="2">(pine wood nematode) hypothetical protein</fullName>
    </submittedName>
</protein>